<dbReference type="EMBL" id="ML208702">
    <property type="protein sequence ID" value="TFK61037.1"/>
    <property type="molecule type" value="Genomic_DNA"/>
</dbReference>
<organism evidence="1 2">
    <name type="scientific">Pluteus cervinus</name>
    <dbReference type="NCBI Taxonomy" id="181527"/>
    <lineage>
        <taxon>Eukaryota</taxon>
        <taxon>Fungi</taxon>
        <taxon>Dikarya</taxon>
        <taxon>Basidiomycota</taxon>
        <taxon>Agaricomycotina</taxon>
        <taxon>Agaricomycetes</taxon>
        <taxon>Agaricomycetidae</taxon>
        <taxon>Agaricales</taxon>
        <taxon>Pluteineae</taxon>
        <taxon>Pluteaceae</taxon>
        <taxon>Pluteus</taxon>
    </lineage>
</organism>
<gene>
    <name evidence="1" type="ORF">BDN72DRAFT_485439</name>
</gene>
<evidence type="ECO:0000313" key="2">
    <source>
        <dbReference type="Proteomes" id="UP000308600"/>
    </source>
</evidence>
<accession>A0ACD3A5Q7</accession>
<reference evidence="1 2" key="1">
    <citation type="journal article" date="2019" name="Nat. Ecol. Evol.">
        <title>Megaphylogeny resolves global patterns of mushroom evolution.</title>
        <authorList>
            <person name="Varga T."/>
            <person name="Krizsan K."/>
            <person name="Foldi C."/>
            <person name="Dima B."/>
            <person name="Sanchez-Garcia M."/>
            <person name="Sanchez-Ramirez S."/>
            <person name="Szollosi G.J."/>
            <person name="Szarkandi J.G."/>
            <person name="Papp V."/>
            <person name="Albert L."/>
            <person name="Andreopoulos W."/>
            <person name="Angelini C."/>
            <person name="Antonin V."/>
            <person name="Barry K.W."/>
            <person name="Bougher N.L."/>
            <person name="Buchanan P."/>
            <person name="Buyck B."/>
            <person name="Bense V."/>
            <person name="Catcheside P."/>
            <person name="Chovatia M."/>
            <person name="Cooper J."/>
            <person name="Damon W."/>
            <person name="Desjardin D."/>
            <person name="Finy P."/>
            <person name="Geml J."/>
            <person name="Haridas S."/>
            <person name="Hughes K."/>
            <person name="Justo A."/>
            <person name="Karasinski D."/>
            <person name="Kautmanova I."/>
            <person name="Kiss B."/>
            <person name="Kocsube S."/>
            <person name="Kotiranta H."/>
            <person name="LaButti K.M."/>
            <person name="Lechner B.E."/>
            <person name="Liimatainen K."/>
            <person name="Lipzen A."/>
            <person name="Lukacs Z."/>
            <person name="Mihaltcheva S."/>
            <person name="Morgado L.N."/>
            <person name="Niskanen T."/>
            <person name="Noordeloos M.E."/>
            <person name="Ohm R.A."/>
            <person name="Ortiz-Santana B."/>
            <person name="Ovrebo C."/>
            <person name="Racz N."/>
            <person name="Riley R."/>
            <person name="Savchenko A."/>
            <person name="Shiryaev A."/>
            <person name="Soop K."/>
            <person name="Spirin V."/>
            <person name="Szebenyi C."/>
            <person name="Tomsovsky M."/>
            <person name="Tulloss R.E."/>
            <person name="Uehling J."/>
            <person name="Grigoriev I.V."/>
            <person name="Vagvolgyi C."/>
            <person name="Papp T."/>
            <person name="Martin F.M."/>
            <person name="Miettinen O."/>
            <person name="Hibbett D.S."/>
            <person name="Nagy L.G."/>
        </authorList>
    </citation>
    <scope>NUCLEOTIDE SEQUENCE [LARGE SCALE GENOMIC DNA]</scope>
    <source>
        <strain evidence="1 2">NL-1719</strain>
    </source>
</reference>
<protein>
    <submittedName>
        <fullName evidence="1">Uncharacterized protein</fullName>
    </submittedName>
</protein>
<sequence length="318" mass="33555">MLGVYALRQSPRGLHAMTSETPPPTQKKNQATTSDTLSRGRARSPSVSSFTQAPSSARSRSVGRSAHADYYGSLAQRRTKGKRPTCSAPNSPPAEPPMQLALPTFVLHPQPEPESNSEDDGDILIAVQAASPGEYPVSPVVDSYLPFSTLDPSGSFSSSNSSRTSLLSVSVFSTRSMLSMVSPATTTEAAPSYELNDTTATKSLIQAQAPLMSRCASTSALDSLKLCEGSRKRHDISTTTWGHKSLIGLPAALFGSNNTALDTSVAGPEQAAPAISIGAETQLTKRHRAGSFVGGSLQTLKSGFKGLRRMISRTNIKS</sequence>
<keyword evidence="2" id="KW-1185">Reference proteome</keyword>
<evidence type="ECO:0000313" key="1">
    <source>
        <dbReference type="EMBL" id="TFK61037.1"/>
    </source>
</evidence>
<name>A0ACD3A5Q7_9AGAR</name>
<proteinExistence type="predicted"/>
<dbReference type="Proteomes" id="UP000308600">
    <property type="component" value="Unassembled WGS sequence"/>
</dbReference>